<dbReference type="GO" id="GO:0005634">
    <property type="term" value="C:nucleus"/>
    <property type="evidence" value="ECO:0007669"/>
    <property type="project" value="UniProtKB-SubCell"/>
</dbReference>
<keyword evidence="10" id="KW-1185">Reference proteome</keyword>
<accession>A0AAW1QZM9</accession>
<dbReference type="Gene3D" id="2.30.31.10">
    <property type="entry name" value="Transcriptional Coactivator Pc4, Chain A"/>
    <property type="match status" value="4"/>
</dbReference>
<feature type="domain" description="Transcriptional coactivator p15 (PC4) C-terminal" evidence="8">
    <location>
        <begin position="65"/>
        <end position="112"/>
    </location>
</feature>
<feature type="domain" description="Transcriptional coactivator p15 (PC4) C-terminal" evidence="8">
    <location>
        <begin position="178"/>
        <end position="227"/>
    </location>
</feature>
<proteinExistence type="inferred from homology"/>
<dbReference type="InterPro" id="IPR009044">
    <property type="entry name" value="ssDNA-bd_transcriptional_reg"/>
</dbReference>
<evidence type="ECO:0000313" key="9">
    <source>
        <dbReference type="EMBL" id="KAK9826716.1"/>
    </source>
</evidence>
<evidence type="ECO:0000256" key="7">
    <source>
        <dbReference type="SAM" id="MobiDB-lite"/>
    </source>
</evidence>
<dbReference type="Pfam" id="PF02229">
    <property type="entry name" value="PC4"/>
    <property type="match status" value="4"/>
</dbReference>
<evidence type="ECO:0000313" key="10">
    <source>
        <dbReference type="Proteomes" id="UP001445335"/>
    </source>
</evidence>
<evidence type="ECO:0000256" key="2">
    <source>
        <dbReference type="ARBA" id="ARBA00009001"/>
    </source>
</evidence>
<dbReference type="PANTHER" id="PTHR13215">
    <property type="entry name" value="RNA POLYMERASE II TRANSCRIPTIONAL COACTIVATOR"/>
    <property type="match status" value="1"/>
</dbReference>
<feature type="domain" description="Transcriptional coactivator p15 (PC4) C-terminal" evidence="8">
    <location>
        <begin position="1"/>
        <end position="46"/>
    </location>
</feature>
<dbReference type="InterPro" id="IPR045125">
    <property type="entry name" value="Sub1/Tcp4-like"/>
</dbReference>
<keyword evidence="4" id="KW-0238">DNA-binding</keyword>
<evidence type="ECO:0000259" key="8">
    <source>
        <dbReference type="Pfam" id="PF02229"/>
    </source>
</evidence>
<gene>
    <name evidence="9" type="ORF">WJX81_000817</name>
</gene>
<dbReference type="InterPro" id="IPR003173">
    <property type="entry name" value="PC4_C"/>
</dbReference>
<evidence type="ECO:0000256" key="6">
    <source>
        <dbReference type="ARBA" id="ARBA00023242"/>
    </source>
</evidence>
<name>A0AAW1QZM9_9CHLO</name>
<comment type="caution">
    <text evidence="9">The sequence shown here is derived from an EMBL/GenBank/DDBJ whole genome shotgun (WGS) entry which is preliminary data.</text>
</comment>
<dbReference type="GO" id="GO:0003713">
    <property type="term" value="F:transcription coactivator activity"/>
    <property type="evidence" value="ECO:0007669"/>
    <property type="project" value="InterPro"/>
</dbReference>
<dbReference type="GO" id="GO:0003677">
    <property type="term" value="F:DNA binding"/>
    <property type="evidence" value="ECO:0007669"/>
    <property type="project" value="UniProtKB-KW"/>
</dbReference>
<keyword evidence="5" id="KW-0804">Transcription</keyword>
<keyword evidence="3" id="KW-0805">Transcription regulation</keyword>
<keyword evidence="6" id="KW-0539">Nucleus</keyword>
<dbReference type="SUPFAM" id="SSF54447">
    <property type="entry name" value="ssDNA-binding transcriptional regulator domain"/>
    <property type="match status" value="4"/>
</dbReference>
<dbReference type="EMBL" id="JALJOU010000063">
    <property type="protein sequence ID" value="KAK9826716.1"/>
    <property type="molecule type" value="Genomic_DNA"/>
</dbReference>
<dbReference type="Proteomes" id="UP001445335">
    <property type="component" value="Unassembled WGS sequence"/>
</dbReference>
<feature type="domain" description="Transcriptional coactivator p15 (PC4) C-terminal" evidence="8">
    <location>
        <begin position="246"/>
        <end position="295"/>
    </location>
</feature>
<dbReference type="GO" id="GO:0060261">
    <property type="term" value="P:positive regulation of transcription initiation by RNA polymerase II"/>
    <property type="evidence" value="ECO:0007669"/>
    <property type="project" value="InterPro"/>
</dbReference>
<feature type="compositionally biased region" description="Basic and acidic residues" evidence="7">
    <location>
        <begin position="135"/>
        <end position="148"/>
    </location>
</feature>
<evidence type="ECO:0000256" key="1">
    <source>
        <dbReference type="ARBA" id="ARBA00004123"/>
    </source>
</evidence>
<evidence type="ECO:0000256" key="4">
    <source>
        <dbReference type="ARBA" id="ARBA00023125"/>
    </source>
</evidence>
<reference evidence="9 10" key="1">
    <citation type="journal article" date="2024" name="Nat. Commun.">
        <title>Phylogenomics reveals the evolutionary origins of lichenization in chlorophyte algae.</title>
        <authorList>
            <person name="Puginier C."/>
            <person name="Libourel C."/>
            <person name="Otte J."/>
            <person name="Skaloud P."/>
            <person name="Haon M."/>
            <person name="Grisel S."/>
            <person name="Petersen M."/>
            <person name="Berrin J.G."/>
            <person name="Delaux P.M."/>
            <person name="Dal Grande F."/>
            <person name="Keller J."/>
        </authorList>
    </citation>
    <scope>NUCLEOTIDE SEQUENCE [LARGE SCALE GENOMIC DNA]</scope>
    <source>
        <strain evidence="9 10">SAG 245.80</strain>
    </source>
</reference>
<comment type="similarity">
    <text evidence="2">Belongs to the transcriptional coactivator PC4 family.</text>
</comment>
<evidence type="ECO:0000256" key="5">
    <source>
        <dbReference type="ARBA" id="ARBA00023163"/>
    </source>
</evidence>
<dbReference type="AlphaFoldDB" id="A0AAW1QZM9"/>
<comment type="subcellular location">
    <subcellularLocation>
        <location evidence="1">Nucleus</location>
    </subcellularLocation>
</comment>
<organism evidence="9 10">
    <name type="scientific">Elliptochloris bilobata</name>
    <dbReference type="NCBI Taxonomy" id="381761"/>
    <lineage>
        <taxon>Eukaryota</taxon>
        <taxon>Viridiplantae</taxon>
        <taxon>Chlorophyta</taxon>
        <taxon>core chlorophytes</taxon>
        <taxon>Trebouxiophyceae</taxon>
        <taxon>Trebouxiophyceae incertae sedis</taxon>
        <taxon>Elliptochloris clade</taxon>
        <taxon>Elliptochloris</taxon>
    </lineage>
</organism>
<sequence length="309" mass="33272">MRRVTVRSFKGKTLCDVREFYMKDEKPAPGKKGIALTEEQWSVLRQDAPSISAALAAQDATFHVSLGSERRVQVREFKHRYGVDCREMYTKEGATLPGKKGIYLTPEQWEGLACAADDIDAAMMAAGGGGSARKPRSEGPRTPADAHARTTGANQSQHAAPGSAAEADGGRAGGLPVKLSAMRQADVSAYKGKVYVNVREFYESNGELKPGSKGLALTPEQFNSVRQAEPAISAALAAGDTSYEMPLSERRKLSVSLFSNKHLVNLREYYEKEGKELPGKKGISLPAEQWQALVQGFSALGDALDAHGA</sequence>
<feature type="region of interest" description="Disordered" evidence="7">
    <location>
        <begin position="126"/>
        <end position="171"/>
    </location>
</feature>
<evidence type="ECO:0000256" key="3">
    <source>
        <dbReference type="ARBA" id="ARBA00023015"/>
    </source>
</evidence>
<protein>
    <recommendedName>
        <fullName evidence="8">Transcriptional coactivator p15 (PC4) C-terminal domain-containing protein</fullName>
    </recommendedName>
</protein>